<dbReference type="InterPro" id="IPR002035">
    <property type="entry name" value="VWF_A"/>
</dbReference>
<dbReference type="AlphaFoldDB" id="A0A8B8CS05"/>
<dbReference type="CDD" id="cd01472">
    <property type="entry name" value="vWA_collagen"/>
    <property type="match status" value="1"/>
</dbReference>
<dbReference type="PANTHER" id="PTHR24020">
    <property type="entry name" value="COLLAGEN ALPHA"/>
    <property type="match status" value="1"/>
</dbReference>
<keyword evidence="4" id="KW-0677">Repeat</keyword>
<keyword evidence="8" id="KW-1185">Reference proteome</keyword>
<evidence type="ECO:0000313" key="10">
    <source>
        <dbReference type="RefSeq" id="XP_022317216.1"/>
    </source>
</evidence>
<dbReference type="RefSeq" id="XP_022317214.1">
    <property type="nucleotide sequence ID" value="XM_022461506.1"/>
</dbReference>
<dbReference type="PRINTS" id="PR00453">
    <property type="entry name" value="VWFADOMAIN"/>
</dbReference>
<keyword evidence="2" id="KW-0964">Secreted</keyword>
<evidence type="ECO:0000256" key="1">
    <source>
        <dbReference type="ARBA" id="ARBA00004613"/>
    </source>
</evidence>
<dbReference type="GO" id="GO:0005576">
    <property type="term" value="C:extracellular region"/>
    <property type="evidence" value="ECO:0007669"/>
    <property type="project" value="UniProtKB-SubCell"/>
</dbReference>
<evidence type="ECO:0000259" key="7">
    <source>
        <dbReference type="PROSITE" id="PS50234"/>
    </source>
</evidence>
<accession>A0A8B8CS05</accession>
<dbReference type="Gene3D" id="3.40.50.410">
    <property type="entry name" value="von Willebrand factor, type A domain"/>
    <property type="match status" value="3"/>
</dbReference>
<sequence length="599" mass="65566">MKLGILLAFIFYSGSVNAAETVEESSCGTEGDVVFLLDNSGSVSKSDFKLMLGFVKDVVKKFIVSKTKVQVGLETFETGVQTEFKLGTHGNTQDVLDAVDKVSYVGGGGTNTGDALKHLRTTSFSTAFGHRAGVPKLAIVVTDGVSSYKNRTKEQARLAHNSGITVMAVGVGKSTDQVELQDIASDPDSKYLFHIDAFVGLKMIESTLASATCTKLQGLASDCAEKGAADIVFLLDSSGSVGVENFDLMKNFTKSIVDEFAIGPNAVQFGIVIFSTPVIGAFKLNQYSDREELKKAIDGIEFKDGETHTGKALEYLREHTFTRQEGYRSNPNIPKVAIVITDGHSTHKDKTKEQAQKLKEQDVEIYSIGVGNDVDEEELGNMASNKNVFRVDTFSALEHLRPLLLRQVCKAKNTCLGKSDVVFLLDSSCSVGKENFQKLKHFVSDVTYNLYIDKNGIQMGVESYECKVHTNFELNRFHNKVQMQSAINNIEYKPGGTNTGEAIKHMWTRSFSSDYGNRDNVKKIGIVITDGDSKSKATTFYEAHKARESGVTMVAIGVGDMDVEELRGIANGTDYLYTTKSYDTLRDLTKKMTALACET</sequence>
<dbReference type="PROSITE" id="PS50234">
    <property type="entry name" value="VWFA"/>
    <property type="match status" value="3"/>
</dbReference>
<evidence type="ECO:0000313" key="8">
    <source>
        <dbReference type="Proteomes" id="UP000694844"/>
    </source>
</evidence>
<evidence type="ECO:0000256" key="3">
    <source>
        <dbReference type="ARBA" id="ARBA00022729"/>
    </source>
</evidence>
<protein>
    <submittedName>
        <fullName evidence="9 10">Collagen alpha-1(XII) chain-like isoform X1</fullName>
    </submittedName>
</protein>
<dbReference type="SUPFAM" id="SSF53300">
    <property type="entry name" value="vWA-like"/>
    <property type="match status" value="3"/>
</dbReference>
<gene>
    <name evidence="9 10" type="primary">LOC111120642</name>
</gene>
<proteinExistence type="predicted"/>
<name>A0A8B8CS05_CRAVI</name>
<organism evidence="8 10">
    <name type="scientific">Crassostrea virginica</name>
    <name type="common">Eastern oyster</name>
    <dbReference type="NCBI Taxonomy" id="6565"/>
    <lineage>
        <taxon>Eukaryota</taxon>
        <taxon>Metazoa</taxon>
        <taxon>Spiralia</taxon>
        <taxon>Lophotrochozoa</taxon>
        <taxon>Mollusca</taxon>
        <taxon>Bivalvia</taxon>
        <taxon>Autobranchia</taxon>
        <taxon>Pteriomorphia</taxon>
        <taxon>Ostreida</taxon>
        <taxon>Ostreoidea</taxon>
        <taxon>Ostreidae</taxon>
        <taxon>Crassostrea</taxon>
    </lineage>
</organism>
<evidence type="ECO:0000313" key="9">
    <source>
        <dbReference type="RefSeq" id="XP_022317214.1"/>
    </source>
</evidence>
<dbReference type="OrthoDB" id="10256829at2759"/>
<comment type="subcellular location">
    <subcellularLocation>
        <location evidence="1">Secreted</location>
    </subcellularLocation>
</comment>
<dbReference type="CDD" id="cd01450">
    <property type="entry name" value="vWFA_subfamily_ECM"/>
    <property type="match status" value="1"/>
</dbReference>
<dbReference type="FunFam" id="3.40.50.410:FF:000004">
    <property type="entry name" value="collagen alpha-6(VI) chain"/>
    <property type="match status" value="3"/>
</dbReference>
<feature type="signal peptide" evidence="6">
    <location>
        <begin position="1"/>
        <end position="18"/>
    </location>
</feature>
<dbReference type="Pfam" id="PF00092">
    <property type="entry name" value="VWA"/>
    <property type="match status" value="3"/>
</dbReference>
<dbReference type="GeneID" id="111120642"/>
<dbReference type="InterPro" id="IPR050525">
    <property type="entry name" value="ECM_Assembly_Org"/>
</dbReference>
<dbReference type="PANTHER" id="PTHR24020:SF20">
    <property type="entry name" value="PH DOMAIN-CONTAINING PROTEIN"/>
    <property type="match status" value="1"/>
</dbReference>
<keyword evidence="3 6" id="KW-0732">Signal</keyword>
<feature type="chain" id="PRO_5044666192" evidence="6">
    <location>
        <begin position="19"/>
        <end position="599"/>
    </location>
</feature>
<dbReference type="KEGG" id="cvn:111120642"/>
<feature type="domain" description="VWFA" evidence="7">
    <location>
        <begin position="32"/>
        <end position="208"/>
    </location>
</feature>
<dbReference type="Proteomes" id="UP000694844">
    <property type="component" value="Chromosome 2"/>
</dbReference>
<evidence type="ECO:0000256" key="5">
    <source>
        <dbReference type="ARBA" id="ARBA00023180"/>
    </source>
</evidence>
<dbReference type="RefSeq" id="XP_022317216.1">
    <property type="nucleotide sequence ID" value="XM_022461508.1"/>
</dbReference>
<reference evidence="9 10" key="1">
    <citation type="submission" date="2025-04" db="UniProtKB">
        <authorList>
            <consortium name="RefSeq"/>
        </authorList>
    </citation>
    <scope>IDENTIFICATION</scope>
    <source>
        <tissue evidence="9 10">Whole sample</tissue>
    </source>
</reference>
<dbReference type="InterPro" id="IPR036465">
    <property type="entry name" value="vWFA_dom_sf"/>
</dbReference>
<evidence type="ECO:0000256" key="2">
    <source>
        <dbReference type="ARBA" id="ARBA00022525"/>
    </source>
</evidence>
<evidence type="ECO:0000256" key="4">
    <source>
        <dbReference type="ARBA" id="ARBA00022737"/>
    </source>
</evidence>
<feature type="domain" description="VWFA" evidence="7">
    <location>
        <begin position="420"/>
        <end position="592"/>
    </location>
</feature>
<evidence type="ECO:0000256" key="6">
    <source>
        <dbReference type="SAM" id="SignalP"/>
    </source>
</evidence>
<dbReference type="SMART" id="SM00327">
    <property type="entry name" value="VWA"/>
    <property type="match status" value="3"/>
</dbReference>
<feature type="domain" description="VWFA" evidence="7">
    <location>
        <begin position="230"/>
        <end position="408"/>
    </location>
</feature>
<keyword evidence="5" id="KW-0325">Glycoprotein</keyword>